<feature type="region of interest" description="Disordered" evidence="1">
    <location>
        <begin position="91"/>
        <end position="113"/>
    </location>
</feature>
<evidence type="ECO:0000256" key="1">
    <source>
        <dbReference type="SAM" id="MobiDB-lite"/>
    </source>
</evidence>
<dbReference type="InterPro" id="IPR022273">
    <property type="entry name" value="PRTRC_protein-E"/>
</dbReference>
<dbReference type="Proteomes" id="UP000607559">
    <property type="component" value="Unassembled WGS sequence"/>
</dbReference>
<feature type="domain" description="ParB-related ThiF-related cassette protein E" evidence="2">
    <location>
        <begin position="2"/>
        <end position="175"/>
    </location>
</feature>
<feature type="region of interest" description="Disordered" evidence="1">
    <location>
        <begin position="169"/>
        <end position="228"/>
    </location>
</feature>
<reference evidence="3" key="2">
    <citation type="submission" date="2020-09" db="EMBL/GenBank/DDBJ databases">
        <authorList>
            <person name="Sun Q."/>
            <person name="Zhou Y."/>
        </authorList>
    </citation>
    <scope>NUCLEOTIDE SEQUENCE</scope>
    <source>
        <strain evidence="3">CGMCC 1.15448</strain>
    </source>
</reference>
<accession>A0A8J2UBJ2</accession>
<reference evidence="3" key="1">
    <citation type="journal article" date="2014" name="Int. J. Syst. Evol. Microbiol.">
        <title>Complete genome sequence of Corynebacterium casei LMG S-19264T (=DSM 44701T), isolated from a smear-ripened cheese.</title>
        <authorList>
            <consortium name="US DOE Joint Genome Institute (JGI-PGF)"/>
            <person name="Walter F."/>
            <person name="Albersmeier A."/>
            <person name="Kalinowski J."/>
            <person name="Ruckert C."/>
        </authorList>
    </citation>
    <scope>NUCLEOTIDE SEQUENCE</scope>
    <source>
        <strain evidence="3">CGMCC 1.15448</strain>
    </source>
</reference>
<name>A0A8J2UBJ2_9BACT</name>
<sequence length="228" mass="25400">MSFFQQIASYGTKRLWQLTIVVNADKTLNVLVQHQPTDLSDKSLTALPPKQFKGTAEKFDNDLFNCLEPALLETEDFFRNATEFQTKLKEQKGNLQERIKNPGSTPTPRPPVKDAATKQFEELMKKVDELVADNKIGQAIAVLTKATVNSRFVGQKELRLKELKAKHGGFNLFDQPEETPTGTDTVSAEEPDEDSGARTGLEIPDELDNPEDLDENPGEGGVEENPEE</sequence>
<feature type="compositionally biased region" description="Basic and acidic residues" evidence="1">
    <location>
        <begin position="91"/>
        <end position="100"/>
    </location>
</feature>
<evidence type="ECO:0000259" key="2">
    <source>
        <dbReference type="Pfam" id="PF19556"/>
    </source>
</evidence>
<organism evidence="3 4">
    <name type="scientific">Puia dinghuensis</name>
    <dbReference type="NCBI Taxonomy" id="1792502"/>
    <lineage>
        <taxon>Bacteria</taxon>
        <taxon>Pseudomonadati</taxon>
        <taxon>Bacteroidota</taxon>
        <taxon>Chitinophagia</taxon>
        <taxon>Chitinophagales</taxon>
        <taxon>Chitinophagaceae</taxon>
        <taxon>Puia</taxon>
    </lineage>
</organism>
<comment type="caution">
    <text evidence="3">The sequence shown here is derived from an EMBL/GenBank/DDBJ whole genome shotgun (WGS) entry which is preliminary data.</text>
</comment>
<feature type="compositionally biased region" description="Acidic residues" evidence="1">
    <location>
        <begin position="203"/>
        <end position="228"/>
    </location>
</feature>
<evidence type="ECO:0000313" key="4">
    <source>
        <dbReference type="Proteomes" id="UP000607559"/>
    </source>
</evidence>
<protein>
    <recommendedName>
        <fullName evidence="2">ParB-related ThiF-related cassette protein E domain-containing protein</fullName>
    </recommendedName>
</protein>
<dbReference type="EMBL" id="BMJC01000001">
    <property type="protein sequence ID" value="GGA92739.1"/>
    <property type="molecule type" value="Genomic_DNA"/>
</dbReference>
<evidence type="ECO:0000313" key="3">
    <source>
        <dbReference type="EMBL" id="GGA92739.1"/>
    </source>
</evidence>
<proteinExistence type="predicted"/>
<keyword evidence="4" id="KW-1185">Reference proteome</keyword>
<gene>
    <name evidence="3" type="ORF">GCM10011511_15170</name>
</gene>
<dbReference type="AlphaFoldDB" id="A0A8J2UBJ2"/>
<dbReference type="RefSeq" id="WP_188930113.1">
    <property type="nucleotide sequence ID" value="NZ_BMJC01000001.1"/>
</dbReference>
<dbReference type="Pfam" id="PF19556">
    <property type="entry name" value="PRTRC_E"/>
    <property type="match status" value="1"/>
</dbReference>